<dbReference type="CDD" id="cd14861">
    <property type="entry name" value="Fe-ADH-like"/>
    <property type="match status" value="1"/>
</dbReference>
<dbReference type="Gene3D" id="1.20.1090.10">
    <property type="entry name" value="Dehydroquinate synthase-like - alpha domain"/>
    <property type="match status" value="1"/>
</dbReference>
<evidence type="ECO:0000259" key="5">
    <source>
        <dbReference type="Pfam" id="PF00465"/>
    </source>
</evidence>
<dbReference type="InterPro" id="IPR001670">
    <property type="entry name" value="ADH_Fe/GldA"/>
</dbReference>
<dbReference type="InterPro" id="IPR018211">
    <property type="entry name" value="ADH_Fe_CS"/>
</dbReference>
<proteinExistence type="inferred from homology"/>
<dbReference type="PANTHER" id="PTHR11496">
    <property type="entry name" value="ALCOHOL DEHYDROGENASE"/>
    <property type="match status" value="1"/>
</dbReference>
<gene>
    <name evidence="7" type="ORF">I6I06_00690</name>
</gene>
<evidence type="ECO:0000256" key="4">
    <source>
        <dbReference type="ARBA" id="ARBA00023027"/>
    </source>
</evidence>
<dbReference type="FunFam" id="3.40.50.1970:FF:000003">
    <property type="entry name" value="Alcohol dehydrogenase, iron-containing"/>
    <property type="match status" value="1"/>
</dbReference>
<organism evidence="7 8">
    <name type="scientific">Paraburkholderia ginsengisoli</name>
    <dbReference type="NCBI Taxonomy" id="311231"/>
    <lineage>
        <taxon>Bacteria</taxon>
        <taxon>Pseudomonadati</taxon>
        <taxon>Pseudomonadota</taxon>
        <taxon>Betaproteobacteria</taxon>
        <taxon>Burkholderiales</taxon>
        <taxon>Burkholderiaceae</taxon>
        <taxon>Paraburkholderia</taxon>
    </lineage>
</organism>
<evidence type="ECO:0000256" key="2">
    <source>
        <dbReference type="ARBA" id="ARBA00007358"/>
    </source>
</evidence>
<dbReference type="GO" id="GO:0004022">
    <property type="term" value="F:alcohol dehydrogenase (NAD+) activity"/>
    <property type="evidence" value="ECO:0007669"/>
    <property type="project" value="TreeGrafter"/>
</dbReference>
<comment type="cofactor">
    <cofactor evidence="1">
        <name>Fe cation</name>
        <dbReference type="ChEBI" id="CHEBI:24875"/>
    </cofactor>
</comment>
<dbReference type="RefSeq" id="WP_042322234.1">
    <property type="nucleotide sequence ID" value="NZ_CP066075.1"/>
</dbReference>
<dbReference type="InterPro" id="IPR039697">
    <property type="entry name" value="Alcohol_dehydrogenase_Fe"/>
</dbReference>
<keyword evidence="3" id="KW-0560">Oxidoreductase</keyword>
<name>A0A7T4N2H5_9BURK</name>
<keyword evidence="8" id="KW-1185">Reference proteome</keyword>
<dbReference type="GO" id="GO:0046872">
    <property type="term" value="F:metal ion binding"/>
    <property type="evidence" value="ECO:0007669"/>
    <property type="project" value="InterPro"/>
</dbReference>
<dbReference type="Pfam" id="PF25137">
    <property type="entry name" value="ADH_Fe_C"/>
    <property type="match status" value="1"/>
</dbReference>
<evidence type="ECO:0000256" key="1">
    <source>
        <dbReference type="ARBA" id="ARBA00001962"/>
    </source>
</evidence>
<sequence length="391" mass="41198">MAYIYYLTHIHLGYDALAQLPSECARIGIKRPLIISDKGVVAAGIVQRTLDALQLGDVPLFDDTPSNPTEAMVLAAAQRYREEACDGLIAVGGGSSIDLAKGVAIMATHTPEGVPFGTLGALTQYATIEGGSARITDAVAPLIAVPTTAGTGSEVARGAIVILDDGRKLGFHSWHLLPKSAICDPGLTLGLPPGLTAATGMDAIAHCIETFLAPAFNPPADGIALDGLERAWASIERATADGSDRDARLNMMSASMQGAMAFQKGLGCVHSLSHPLGGLKVNGRTSLHHGTLNAVVLPAVLRFNESAASVIAERRYARMRRAMNLPEHADLAQALFDMTARLGLPTGLKQMGVDTGMFDKVVQGALADHCHRTNPREASADDYYRMLTESL</sequence>
<accession>A0A7T4N2H5</accession>
<dbReference type="PROSITE" id="PS00913">
    <property type="entry name" value="ADH_IRON_1"/>
    <property type="match status" value="1"/>
</dbReference>
<evidence type="ECO:0000313" key="8">
    <source>
        <dbReference type="Proteomes" id="UP000595610"/>
    </source>
</evidence>
<feature type="domain" description="Alcohol dehydrogenase iron-type/glycerol dehydrogenase GldA" evidence="5">
    <location>
        <begin position="8"/>
        <end position="185"/>
    </location>
</feature>
<evidence type="ECO:0000259" key="6">
    <source>
        <dbReference type="Pfam" id="PF25137"/>
    </source>
</evidence>
<protein>
    <submittedName>
        <fullName evidence="7">Iron-containing alcohol dehydrogenase</fullName>
    </submittedName>
</protein>
<dbReference type="SUPFAM" id="SSF56796">
    <property type="entry name" value="Dehydroquinate synthase-like"/>
    <property type="match status" value="1"/>
</dbReference>
<dbReference type="AlphaFoldDB" id="A0A7T4N2H5"/>
<dbReference type="Proteomes" id="UP000595610">
    <property type="component" value="Chromosome 1"/>
</dbReference>
<dbReference type="Pfam" id="PF00465">
    <property type="entry name" value="Fe-ADH"/>
    <property type="match status" value="1"/>
</dbReference>
<dbReference type="Gene3D" id="3.40.50.1970">
    <property type="match status" value="1"/>
</dbReference>
<dbReference type="EMBL" id="CP066075">
    <property type="protein sequence ID" value="QQC64058.1"/>
    <property type="molecule type" value="Genomic_DNA"/>
</dbReference>
<dbReference type="KEGG" id="pgis:I6I06_00690"/>
<reference evidence="7 8" key="1">
    <citation type="submission" date="2020-12" db="EMBL/GenBank/DDBJ databases">
        <title>FDA dAtabase for Regulatory Grade micrObial Sequences (FDA-ARGOS): Supporting development and validation of Infectious Disease Dx tests.</title>
        <authorList>
            <person name="Nelson B."/>
            <person name="Plummer A."/>
            <person name="Tallon L."/>
            <person name="Sadzewicz L."/>
            <person name="Zhao X."/>
            <person name="Boylan J."/>
            <person name="Ott S."/>
            <person name="Bowen H."/>
            <person name="Vavikolanu K."/>
            <person name="Mehta A."/>
            <person name="Aluvathingal J."/>
            <person name="Nadendla S."/>
            <person name="Myers T."/>
            <person name="Yan Y."/>
            <person name="Sichtig H."/>
        </authorList>
    </citation>
    <scope>NUCLEOTIDE SEQUENCE [LARGE SCALE GENOMIC DNA]</scope>
    <source>
        <strain evidence="7 8">FDAARGOS_1049</strain>
    </source>
</reference>
<dbReference type="InterPro" id="IPR056798">
    <property type="entry name" value="ADH_Fe_C"/>
</dbReference>
<evidence type="ECO:0000313" key="7">
    <source>
        <dbReference type="EMBL" id="QQC64058.1"/>
    </source>
</evidence>
<dbReference type="PANTHER" id="PTHR11496:SF102">
    <property type="entry name" value="ALCOHOL DEHYDROGENASE 4"/>
    <property type="match status" value="1"/>
</dbReference>
<comment type="similarity">
    <text evidence="2">Belongs to the iron-containing alcohol dehydrogenase family.</text>
</comment>
<evidence type="ECO:0000256" key="3">
    <source>
        <dbReference type="ARBA" id="ARBA00023002"/>
    </source>
</evidence>
<feature type="domain" description="Fe-containing alcohol dehydrogenase-like C-terminal" evidence="6">
    <location>
        <begin position="196"/>
        <end position="389"/>
    </location>
</feature>
<keyword evidence="4" id="KW-0520">NAD</keyword>